<evidence type="ECO:0000313" key="1">
    <source>
        <dbReference type="EMBL" id="MET4562197.1"/>
    </source>
</evidence>
<proteinExistence type="predicted"/>
<organism evidence="1 2">
    <name type="scientific">Lysinibacillus parviboronicapiens</name>
    <dbReference type="NCBI Taxonomy" id="436516"/>
    <lineage>
        <taxon>Bacteria</taxon>
        <taxon>Bacillati</taxon>
        <taxon>Bacillota</taxon>
        <taxon>Bacilli</taxon>
        <taxon>Bacillales</taxon>
        <taxon>Bacillaceae</taxon>
        <taxon>Lysinibacillus</taxon>
    </lineage>
</organism>
<evidence type="ECO:0000313" key="2">
    <source>
        <dbReference type="Proteomes" id="UP001549363"/>
    </source>
</evidence>
<name>A0ABV2PMN0_9BACI</name>
<reference evidence="1 2" key="1">
    <citation type="submission" date="2024-06" db="EMBL/GenBank/DDBJ databases">
        <title>Sorghum-associated microbial communities from plants grown in Nebraska, USA.</title>
        <authorList>
            <person name="Schachtman D."/>
        </authorList>
    </citation>
    <scope>NUCLEOTIDE SEQUENCE [LARGE SCALE GENOMIC DNA]</scope>
    <source>
        <strain evidence="1 2">736</strain>
    </source>
</reference>
<accession>A0ABV2PMN0</accession>
<comment type="caution">
    <text evidence="1">The sequence shown here is derived from an EMBL/GenBank/DDBJ whole genome shotgun (WGS) entry which is preliminary data.</text>
</comment>
<dbReference type="RefSeq" id="WP_354472380.1">
    <property type="nucleotide sequence ID" value="NZ_JBEPSB010000018.1"/>
</dbReference>
<keyword evidence="2" id="KW-1185">Reference proteome</keyword>
<dbReference type="EMBL" id="JBEPSB010000018">
    <property type="protein sequence ID" value="MET4562197.1"/>
    <property type="molecule type" value="Genomic_DNA"/>
</dbReference>
<sequence length="106" mass="12816">MNISNDKLTIKYQTAEEYCRCCNREFKELEYGEVREFDITLKQLFEWADWTTIDNIYHEEIENVVEEYLHNTISFYSTSVNERIRFCDGGVDRIQQLVLVEIKKFN</sequence>
<protein>
    <submittedName>
        <fullName evidence="1">Uncharacterized protein</fullName>
    </submittedName>
</protein>
<gene>
    <name evidence="1" type="ORF">ABIA69_003383</name>
</gene>
<dbReference type="Proteomes" id="UP001549363">
    <property type="component" value="Unassembled WGS sequence"/>
</dbReference>